<dbReference type="CDD" id="cd07344">
    <property type="entry name" value="M48_yhfN_like"/>
    <property type="match status" value="1"/>
</dbReference>
<evidence type="ECO:0000313" key="3">
    <source>
        <dbReference type="Proteomes" id="UP001299068"/>
    </source>
</evidence>
<dbReference type="Gene3D" id="3.30.2010.10">
    <property type="entry name" value="Metalloproteases ('zincins'), catalytic domain"/>
    <property type="match status" value="1"/>
</dbReference>
<comment type="caution">
    <text evidence="2">The sequence shown here is derived from an EMBL/GenBank/DDBJ whole genome shotgun (WGS) entry which is preliminary data.</text>
</comment>
<name>A0ABS7KTM3_CLOSR</name>
<dbReference type="Pfam" id="PF01863">
    <property type="entry name" value="YgjP-like"/>
    <property type="match status" value="1"/>
</dbReference>
<sequence>MKKLNITHNGEIITFTLIRKNVKNINLRVKGTGETIVTANPRVDEEYIIDFLKRKMPWIIGHREKFKERRESIQKEKDRTSEDSIWYLGKVYKVKAVKSEKEYVKRGKDDIYVFLKDKDNEKRVNTLLSKWYGESCLEVFTSIYGSMFKKFGSYMIPHVDIKVRKMKSRWGSCNPVKKRVTLNSELMKTPMECIEFVIAHELAHLVEANHSKAFYEVLTKVMPDWKKRKEVLNKFCL</sequence>
<proteinExistence type="predicted"/>
<reference evidence="2 3" key="1">
    <citation type="journal article" date="2021" name="Cell Host Microbe">
        <title>in vivo commensal control of Clostridioides difficile virulence.</title>
        <authorList>
            <person name="Girinathan B.P."/>
            <person name="Dibenedetto N."/>
            <person name="Worley J.N."/>
            <person name="Peltier J."/>
            <person name="Arrieta-Ortiz M.L."/>
            <person name="Rupa Christinal Immanuel S."/>
            <person name="Lavin R."/>
            <person name="Delaney M.L."/>
            <person name="Cummins C."/>
            <person name="Hoffmann M."/>
            <person name="Luo Y."/>
            <person name="Gonzalez-Escalona N."/>
            <person name="Allard M."/>
            <person name="Onderdonk A.B."/>
            <person name="Gerber G.K."/>
            <person name="Sonenshein A.L."/>
            <person name="Baliga N."/>
            <person name="Dupuy B."/>
            <person name="Bry L."/>
        </authorList>
    </citation>
    <scope>NUCLEOTIDE SEQUENCE [LARGE SCALE GENOMIC DNA]</scope>
    <source>
        <strain evidence="2 3">DSM 599</strain>
    </source>
</reference>
<dbReference type="Proteomes" id="UP001299068">
    <property type="component" value="Unassembled WGS sequence"/>
</dbReference>
<evidence type="ECO:0000259" key="1">
    <source>
        <dbReference type="Pfam" id="PF01863"/>
    </source>
</evidence>
<keyword evidence="3" id="KW-1185">Reference proteome</keyword>
<dbReference type="EMBL" id="JAIKTU010000001">
    <property type="protein sequence ID" value="MBY0754002.1"/>
    <property type="molecule type" value="Genomic_DNA"/>
</dbReference>
<dbReference type="InterPro" id="IPR053136">
    <property type="entry name" value="UTP_pyrophosphatase-like"/>
</dbReference>
<dbReference type="RefSeq" id="WP_221858364.1">
    <property type="nucleotide sequence ID" value="NZ_JAIKTU010000001.1"/>
</dbReference>
<dbReference type="PANTHER" id="PTHR30399:SF1">
    <property type="entry name" value="UTP PYROPHOSPHATASE"/>
    <property type="match status" value="1"/>
</dbReference>
<feature type="domain" description="YgjP-like metallopeptidase" evidence="1">
    <location>
        <begin position="23"/>
        <end position="234"/>
    </location>
</feature>
<accession>A0ABS7KTM3</accession>
<organism evidence="2 3">
    <name type="scientific">Clostridium sardiniense</name>
    <name type="common">Clostridium absonum</name>
    <dbReference type="NCBI Taxonomy" id="29369"/>
    <lineage>
        <taxon>Bacteria</taxon>
        <taxon>Bacillati</taxon>
        <taxon>Bacillota</taxon>
        <taxon>Clostridia</taxon>
        <taxon>Eubacteriales</taxon>
        <taxon>Clostridiaceae</taxon>
        <taxon>Clostridium</taxon>
    </lineage>
</organism>
<dbReference type="InterPro" id="IPR002725">
    <property type="entry name" value="YgjP-like_metallopeptidase"/>
</dbReference>
<gene>
    <name evidence="2" type="ORF">K5V21_00900</name>
</gene>
<protein>
    <submittedName>
        <fullName evidence="2">M48 family metallopeptidase</fullName>
    </submittedName>
</protein>
<dbReference type="PANTHER" id="PTHR30399">
    <property type="entry name" value="UNCHARACTERIZED PROTEIN YGJP"/>
    <property type="match status" value="1"/>
</dbReference>
<evidence type="ECO:0000313" key="2">
    <source>
        <dbReference type="EMBL" id="MBY0754002.1"/>
    </source>
</evidence>